<dbReference type="GO" id="GO:0003677">
    <property type="term" value="F:DNA binding"/>
    <property type="evidence" value="ECO:0007669"/>
    <property type="project" value="InterPro"/>
</dbReference>
<dbReference type="Gene3D" id="1.10.260.40">
    <property type="entry name" value="lambda repressor-like DNA-binding domains"/>
    <property type="match status" value="1"/>
</dbReference>
<gene>
    <name evidence="3" type="ORF">FF36_02452</name>
</gene>
<evidence type="ECO:0000313" key="4">
    <source>
        <dbReference type="Proteomes" id="UP000032545"/>
    </source>
</evidence>
<evidence type="ECO:0000259" key="2">
    <source>
        <dbReference type="PROSITE" id="PS50943"/>
    </source>
</evidence>
<feature type="compositionally biased region" description="Low complexity" evidence="1">
    <location>
        <begin position="234"/>
        <end position="247"/>
    </location>
</feature>
<dbReference type="CDD" id="cd00093">
    <property type="entry name" value="HTH_XRE"/>
    <property type="match status" value="1"/>
</dbReference>
<feature type="region of interest" description="Disordered" evidence="1">
    <location>
        <begin position="234"/>
        <end position="344"/>
    </location>
</feature>
<reference evidence="3 4" key="2">
    <citation type="journal article" date="2016" name="Genome Announc.">
        <title>Permanent Draft Genome Sequences for Two Variants of Frankia sp. Strain CpI1, the First Frankia Strain Isolated from Root Nodules of Comptonia peregrina.</title>
        <authorList>
            <person name="Oshone R."/>
            <person name="Hurst S.G.IV."/>
            <person name="Abebe-Akele F."/>
            <person name="Simpson S."/>
            <person name="Morris K."/>
            <person name="Thomas W.K."/>
            <person name="Tisa L.S."/>
        </authorList>
    </citation>
    <scope>NUCLEOTIDE SEQUENCE [LARGE SCALE GENOMIC DNA]</scope>
    <source>
        <strain evidence="4">CpI1-S</strain>
    </source>
</reference>
<dbReference type="EMBL" id="JYFN01000015">
    <property type="protein sequence ID" value="KJE23249.1"/>
    <property type="molecule type" value="Genomic_DNA"/>
</dbReference>
<dbReference type="SMART" id="SM00530">
    <property type="entry name" value="HTH_XRE"/>
    <property type="match status" value="1"/>
</dbReference>
<evidence type="ECO:0000313" key="3">
    <source>
        <dbReference type="EMBL" id="KJE23249.1"/>
    </source>
</evidence>
<dbReference type="SUPFAM" id="SSF47413">
    <property type="entry name" value="lambda repressor-like DNA-binding domains"/>
    <property type="match status" value="1"/>
</dbReference>
<dbReference type="InterPro" id="IPR010982">
    <property type="entry name" value="Lambda_DNA-bd_dom_sf"/>
</dbReference>
<accession>A0A0D8BH11</accession>
<name>A0A0D8BH11_9ACTN</name>
<sequence length="390" mass="41008">MRQRSRGRQGAATAEDLLPVEVRRRRCERVLSRDELARRTGYSRQYISQLEQPSRGIPSRPVIAAVDAALEAGGALVDLREAAVAARAERLRRRPDPERESRRRVSDLLDHRRSDRELDYLDRLVADLIAKADRLDPQDVTARVLDQQSVVDNLLCTPLLPHQQFRLFMLAGHLAGLLAISLLDVDELAGASTCCLEAAVFTELTGHEGLRAWTLAVNGLIDAAARRECAADAGQAPDAAAPDATVDGGVGDGGRGDGGLGGPTVTPLHRRPGAAGRTPAMPTPPPSAAPPARLDPVEGPASPVGSGASAEAFTPAGSGAQPEDSAAFEPALPGGDGGESLDEMLIAPGGRATPPRLIALVKGRIARFATANTHRAVPPSGISHAFRPPV</sequence>
<protein>
    <submittedName>
        <fullName evidence="3">Putative transcriptional regulator</fullName>
    </submittedName>
</protein>
<dbReference type="Pfam" id="PF13560">
    <property type="entry name" value="HTH_31"/>
    <property type="match status" value="1"/>
</dbReference>
<dbReference type="RefSeq" id="WP_044885106.1">
    <property type="nucleotide sequence ID" value="NZ_JYFN01000015.1"/>
</dbReference>
<evidence type="ECO:0000256" key="1">
    <source>
        <dbReference type="SAM" id="MobiDB-lite"/>
    </source>
</evidence>
<keyword evidence="4" id="KW-1185">Reference proteome</keyword>
<comment type="caution">
    <text evidence="3">The sequence shown here is derived from an EMBL/GenBank/DDBJ whole genome shotgun (WGS) entry which is preliminary data.</text>
</comment>
<proteinExistence type="predicted"/>
<reference evidence="4" key="1">
    <citation type="submission" date="2015-02" db="EMBL/GenBank/DDBJ databases">
        <title>Draft Genome of Frankia sp. CpI1-S.</title>
        <authorList>
            <person name="Oshone R.T."/>
            <person name="Ngom M."/>
            <person name="Ghodhbane-Gtari F."/>
            <person name="Gtari M."/>
            <person name="Morris K."/>
            <person name="Thomas K."/>
            <person name="Sen A."/>
            <person name="Tisa L.S."/>
        </authorList>
    </citation>
    <scope>NUCLEOTIDE SEQUENCE [LARGE SCALE GENOMIC DNA]</scope>
    <source>
        <strain evidence="4">CpI1-S</strain>
    </source>
</reference>
<dbReference type="PATRIC" id="fig|1502723.3.peg.1525"/>
<dbReference type="PROSITE" id="PS50943">
    <property type="entry name" value="HTH_CROC1"/>
    <property type="match status" value="1"/>
</dbReference>
<dbReference type="InterPro" id="IPR001387">
    <property type="entry name" value="Cro/C1-type_HTH"/>
</dbReference>
<organism evidence="3 4">
    <name type="scientific">Frankia torreyi</name>
    <dbReference type="NCBI Taxonomy" id="1856"/>
    <lineage>
        <taxon>Bacteria</taxon>
        <taxon>Bacillati</taxon>
        <taxon>Actinomycetota</taxon>
        <taxon>Actinomycetes</taxon>
        <taxon>Frankiales</taxon>
        <taxon>Frankiaceae</taxon>
        <taxon>Frankia</taxon>
    </lineage>
</organism>
<dbReference type="OrthoDB" id="3206043at2"/>
<dbReference type="Proteomes" id="UP000032545">
    <property type="component" value="Unassembled WGS sequence"/>
</dbReference>
<feature type="compositionally biased region" description="Gly residues" evidence="1">
    <location>
        <begin position="248"/>
        <end position="262"/>
    </location>
</feature>
<dbReference type="AlphaFoldDB" id="A0A0D8BH11"/>
<feature type="domain" description="HTH cro/C1-type" evidence="2">
    <location>
        <begin position="22"/>
        <end position="79"/>
    </location>
</feature>